<feature type="compositionally biased region" description="Acidic residues" evidence="1">
    <location>
        <begin position="58"/>
        <end position="99"/>
    </location>
</feature>
<evidence type="ECO:0000313" key="3">
    <source>
        <dbReference type="Proteomes" id="UP000235672"/>
    </source>
</evidence>
<protein>
    <submittedName>
        <fullName evidence="2">Uncharacterized protein</fullName>
    </submittedName>
</protein>
<dbReference type="Proteomes" id="UP000235672">
    <property type="component" value="Unassembled WGS sequence"/>
</dbReference>
<accession>A0A2J6Q8U1</accession>
<feature type="region of interest" description="Disordered" evidence="1">
    <location>
        <begin position="140"/>
        <end position="240"/>
    </location>
</feature>
<proteinExistence type="predicted"/>
<evidence type="ECO:0000256" key="1">
    <source>
        <dbReference type="SAM" id="MobiDB-lite"/>
    </source>
</evidence>
<feature type="region of interest" description="Disordered" evidence="1">
    <location>
        <begin position="261"/>
        <end position="300"/>
    </location>
</feature>
<evidence type="ECO:0000313" key="2">
    <source>
        <dbReference type="EMBL" id="PMD22673.1"/>
    </source>
</evidence>
<name>A0A2J6Q8U1_9HELO</name>
<keyword evidence="3" id="KW-1185">Reference proteome</keyword>
<dbReference type="AlphaFoldDB" id="A0A2J6Q8U1"/>
<reference evidence="2 3" key="1">
    <citation type="submission" date="2016-05" db="EMBL/GenBank/DDBJ databases">
        <title>A degradative enzymes factory behind the ericoid mycorrhizal symbiosis.</title>
        <authorList>
            <consortium name="DOE Joint Genome Institute"/>
            <person name="Martino E."/>
            <person name="Morin E."/>
            <person name="Grelet G."/>
            <person name="Kuo A."/>
            <person name="Kohler A."/>
            <person name="Daghino S."/>
            <person name="Barry K."/>
            <person name="Choi C."/>
            <person name="Cichocki N."/>
            <person name="Clum A."/>
            <person name="Copeland A."/>
            <person name="Hainaut M."/>
            <person name="Haridas S."/>
            <person name="Labutti K."/>
            <person name="Lindquist E."/>
            <person name="Lipzen A."/>
            <person name="Khouja H.-R."/>
            <person name="Murat C."/>
            <person name="Ohm R."/>
            <person name="Olson A."/>
            <person name="Spatafora J."/>
            <person name="Veneault-Fourrey C."/>
            <person name="Henrissat B."/>
            <person name="Grigoriev I."/>
            <person name="Martin F."/>
            <person name="Perotto S."/>
        </authorList>
    </citation>
    <scope>NUCLEOTIDE SEQUENCE [LARGE SCALE GENOMIC DNA]</scope>
    <source>
        <strain evidence="2 3">UAMH 7357</strain>
    </source>
</reference>
<feature type="region of interest" description="Disordered" evidence="1">
    <location>
        <begin position="56"/>
        <end position="99"/>
    </location>
</feature>
<dbReference type="EMBL" id="KZ613477">
    <property type="protein sequence ID" value="PMD22673.1"/>
    <property type="molecule type" value="Genomic_DNA"/>
</dbReference>
<sequence>MARWCKPTTRPEFLCPDIRSKVPRRARTFIWLCHIKYFPITHTFTMSPAEIVDLVDTSSEEESVESEEESVESEEEGVESEEEGVESEDEEEGGVAVDDEAVELALDEEEGVVQLVDQVPEKEARPSNRRLASKLSSIIGTGTVSSKPGAIAAKEPAKTAGSLGRKSPTEETLGNIFGKPRNIGSGIQTTASIFGTGAVPSKPGATAAKGPTQTAGSLSRKRPAEETLESTSKKPKFPSTCFAPQKVIPWNAKRETTGALSLKRHYEDMGKRPTNRKRQPRTYFTPMEIDPESASDSNSDFYPKKLKIYQKMELEIDRTIDSIARGLTEIEKRSKDIQYEIRDFRRAQKIMKDEIDNLPRGLCKEE</sequence>
<gene>
    <name evidence="2" type="ORF">NA56DRAFT_94352</name>
</gene>
<organism evidence="2 3">
    <name type="scientific">Hyaloscypha hepaticicola</name>
    <dbReference type="NCBI Taxonomy" id="2082293"/>
    <lineage>
        <taxon>Eukaryota</taxon>
        <taxon>Fungi</taxon>
        <taxon>Dikarya</taxon>
        <taxon>Ascomycota</taxon>
        <taxon>Pezizomycotina</taxon>
        <taxon>Leotiomycetes</taxon>
        <taxon>Helotiales</taxon>
        <taxon>Hyaloscyphaceae</taxon>
        <taxon>Hyaloscypha</taxon>
    </lineage>
</organism>